<dbReference type="InterPro" id="IPR046342">
    <property type="entry name" value="CBS_dom_sf"/>
</dbReference>
<dbReference type="RefSeq" id="WP_167356462.1">
    <property type="nucleotide sequence ID" value="NZ_FNBP01000013.1"/>
</dbReference>
<dbReference type="Proteomes" id="UP000199399">
    <property type="component" value="Unassembled WGS sequence"/>
</dbReference>
<accession>A0A1G7XT22</accession>
<reference evidence="3" key="1">
    <citation type="submission" date="2016-10" db="EMBL/GenBank/DDBJ databases">
        <authorList>
            <person name="Varghese N."/>
            <person name="Submissions S."/>
        </authorList>
    </citation>
    <scope>NUCLEOTIDE SEQUENCE [LARGE SCALE GENOMIC DNA]</scope>
    <source>
        <strain evidence="3">DSM 16477</strain>
    </source>
</reference>
<evidence type="ECO:0000259" key="1">
    <source>
        <dbReference type="SMART" id="SM00116"/>
    </source>
</evidence>
<dbReference type="InterPro" id="IPR000644">
    <property type="entry name" value="CBS_dom"/>
</dbReference>
<keyword evidence="3" id="KW-1185">Reference proteome</keyword>
<dbReference type="STRING" id="218672.SAMN04489759_11349"/>
<evidence type="ECO:0000313" key="3">
    <source>
        <dbReference type="Proteomes" id="UP000199399"/>
    </source>
</evidence>
<proteinExistence type="predicted"/>
<organism evidence="2 3">
    <name type="scientific">Sulfitobacter delicatus</name>
    <dbReference type="NCBI Taxonomy" id="218672"/>
    <lineage>
        <taxon>Bacteria</taxon>
        <taxon>Pseudomonadati</taxon>
        <taxon>Pseudomonadota</taxon>
        <taxon>Alphaproteobacteria</taxon>
        <taxon>Rhodobacterales</taxon>
        <taxon>Roseobacteraceae</taxon>
        <taxon>Sulfitobacter</taxon>
    </lineage>
</organism>
<protein>
    <submittedName>
        <fullName evidence="2">CBS domain-containing protein</fullName>
    </submittedName>
</protein>
<evidence type="ECO:0000313" key="2">
    <source>
        <dbReference type="EMBL" id="SDG87274.1"/>
    </source>
</evidence>
<dbReference type="AlphaFoldDB" id="A0A1G7XT22"/>
<feature type="domain" description="CBS" evidence="1">
    <location>
        <begin position="25"/>
        <end position="72"/>
    </location>
</feature>
<sequence length="143" mass="15526">MGMMTNLDANLVSGECCVARLATRDPWIVPPEVSLAELVDEVFLKHAISFVPVVENGILLGYVDTQIVRNIDREYWMTTTVDDVVESTNEGNTVSSDMSIARLAAKISRTGRRKFLVTDTHGLVGVIALSDLTTLLKVTSTGG</sequence>
<feature type="domain" description="CBS" evidence="1">
    <location>
        <begin position="90"/>
        <end position="137"/>
    </location>
</feature>
<name>A0A1G7XT22_9RHOB</name>
<dbReference type="EMBL" id="FNBP01000013">
    <property type="protein sequence ID" value="SDG87274.1"/>
    <property type="molecule type" value="Genomic_DNA"/>
</dbReference>
<dbReference type="Pfam" id="PF00571">
    <property type="entry name" value="CBS"/>
    <property type="match status" value="2"/>
</dbReference>
<gene>
    <name evidence="2" type="ORF">SAMN04489759_11349</name>
</gene>
<dbReference type="SUPFAM" id="SSF54631">
    <property type="entry name" value="CBS-domain pair"/>
    <property type="match status" value="1"/>
</dbReference>
<dbReference type="Gene3D" id="3.10.580.10">
    <property type="entry name" value="CBS-domain"/>
    <property type="match status" value="1"/>
</dbReference>
<dbReference type="SMART" id="SM00116">
    <property type="entry name" value="CBS"/>
    <property type="match status" value="2"/>
</dbReference>